<proteinExistence type="predicted"/>
<evidence type="ECO:0000313" key="3">
    <source>
        <dbReference type="Proteomes" id="UP000321323"/>
    </source>
</evidence>
<dbReference type="Proteomes" id="UP000321323">
    <property type="component" value="Chromosome"/>
</dbReference>
<evidence type="ECO:0000313" key="2">
    <source>
        <dbReference type="EMBL" id="WUR15677.1"/>
    </source>
</evidence>
<reference evidence="2 3" key="1">
    <citation type="journal article" date="2019" name="Int. J. Syst. Evol. Microbiol.">
        <title>The Draft Whole-Genome Sequence of the Antibiotic Producer Empedobacter haloabium ATCC 31962 Provides Indications for Its Taxonomic Reclassification.</title>
        <authorList>
            <person name="Miess H."/>
            <person name="Arlt P."/>
            <person name="Apel A.K."/>
            <person name="Weber T."/>
            <person name="Nieselt K."/>
            <person name="Hanssen F."/>
            <person name="Czemmel S."/>
            <person name="Nahnsen S."/>
            <person name="Gross H."/>
        </authorList>
    </citation>
    <scope>NUCLEOTIDE SEQUENCE [LARGE SCALE GENOMIC DNA]</scope>
    <source>
        <strain evidence="2 3">ATCC 31962</strain>
    </source>
</reference>
<organism evidence="2 3">
    <name type="scientific">[Empedobacter] haloabium</name>
    <dbReference type="NCBI Taxonomy" id="592317"/>
    <lineage>
        <taxon>Bacteria</taxon>
        <taxon>Pseudomonadati</taxon>
        <taxon>Pseudomonadota</taxon>
        <taxon>Betaproteobacteria</taxon>
        <taxon>Burkholderiales</taxon>
        <taxon>Oxalobacteraceae</taxon>
        <taxon>Telluria group</taxon>
        <taxon>Telluria group incertae sedis</taxon>
    </lineage>
</organism>
<dbReference type="EMBL" id="CP136508">
    <property type="protein sequence ID" value="WUR15677.1"/>
    <property type="molecule type" value="Genomic_DNA"/>
</dbReference>
<gene>
    <name evidence="2" type="ORF">E7V67_011410</name>
</gene>
<accession>A0ABZ1USF7</accession>
<feature type="region of interest" description="Disordered" evidence="1">
    <location>
        <begin position="1"/>
        <end position="27"/>
    </location>
</feature>
<protein>
    <submittedName>
        <fullName evidence="2">Uncharacterized protein</fullName>
    </submittedName>
</protein>
<name>A0ABZ1USF7_9BURK</name>
<evidence type="ECO:0000256" key="1">
    <source>
        <dbReference type="SAM" id="MobiDB-lite"/>
    </source>
</evidence>
<keyword evidence="3" id="KW-1185">Reference proteome</keyword>
<feature type="compositionally biased region" description="Basic and acidic residues" evidence="1">
    <location>
        <begin position="11"/>
        <end position="24"/>
    </location>
</feature>
<sequence length="90" mass="9813">MNSIETRNAAHRPEKQMARHHDDQEQYEAASADAFQLIFDRLVAEGIDADAAAMRADEEAEAAANGQVAAAEANALACRESRWADAHEFA</sequence>